<dbReference type="SUPFAM" id="SSF47413">
    <property type="entry name" value="lambda repressor-like DNA-binding domains"/>
    <property type="match status" value="1"/>
</dbReference>
<dbReference type="Pfam" id="PF13560">
    <property type="entry name" value="HTH_31"/>
    <property type="match status" value="1"/>
</dbReference>
<dbReference type="InterPro" id="IPR010982">
    <property type="entry name" value="Lambda_DNA-bd_dom_sf"/>
</dbReference>
<reference evidence="2 3" key="1">
    <citation type="journal article" date="2015" name="Antonie Van Leeuwenhoek">
        <title>Prauserella endophytica sp. nov., an endophytic actinobacterium isolated from Tamarix taklamakanensis.</title>
        <authorList>
            <person name="Liu J.M."/>
            <person name="Habden X."/>
            <person name="Guo L."/>
            <person name="Tuo L."/>
            <person name="Jiang Z.K."/>
            <person name="Liu S.W."/>
            <person name="Liu X.F."/>
            <person name="Chen L."/>
            <person name="Li R.F."/>
            <person name="Zhang Y.Q."/>
            <person name="Sun C.H."/>
        </authorList>
    </citation>
    <scope>NUCLEOTIDE SEQUENCE [LARGE SCALE GENOMIC DNA]</scope>
    <source>
        <strain evidence="2 3">CGMCC 4.7182</strain>
    </source>
</reference>
<dbReference type="InterPro" id="IPR001387">
    <property type="entry name" value="Cro/C1-type_HTH"/>
</dbReference>
<sequence>MAKQQVKPLDQEDSAVADEPEHLDRLRQALGAELASLRKAARVTQQHLAHQSGYSRSSVTHAEAGRQLLDQDFWQTADRLVSANGRLLDRYREVVAAIREHEDTQITALREGTAPTADVATNDDVIVSWDAAGLTSLAAALDTDEPAFAGVLRGPQLTTLAHEWLLAEPVAVNQAAEGGAIGATLLDRLDALVQELRLVDDHLGGGQVLDLVEPEVRFAIRLMRRGSFTPDSRTRLYRIIGELTQLAGWAAYDDGKHELAQRYYQTALYAAHVSGDRLLGVYVLSMLAFQASNLDQYRESLLLLDSARHGGKGVNTPGVLSMLDAWESRAHSLAGNRESFRRALDRASERFGRRRIEDDPDWLYWYRQPEHLAEMCRGFSLVGDHEQGIAYLSDQANVVDAEPSERDLILYHAYAGEAFLGLGELDTAAEHGHRALNLLGQDIASDRAFGYVKDLADKLKAYQENQEVRSLVERLSTVSGSSTNR</sequence>
<proteinExistence type="predicted"/>
<feature type="domain" description="HTH cro/C1-type" evidence="1">
    <location>
        <begin position="34"/>
        <end position="86"/>
    </location>
</feature>
<keyword evidence="3" id="KW-1185">Reference proteome</keyword>
<accession>A0ABY2RVI3</accession>
<dbReference type="Gene3D" id="1.10.260.40">
    <property type="entry name" value="lambda repressor-like DNA-binding domains"/>
    <property type="match status" value="1"/>
</dbReference>
<name>A0ABY2RVI3_9PSEU</name>
<comment type="caution">
    <text evidence="2">The sequence shown here is derived from an EMBL/GenBank/DDBJ whole genome shotgun (WGS) entry which is preliminary data.</text>
</comment>
<dbReference type="PROSITE" id="PS50943">
    <property type="entry name" value="HTH_CROC1"/>
    <property type="match status" value="1"/>
</dbReference>
<dbReference type="EMBL" id="SWMS01000027">
    <property type="protein sequence ID" value="TKG62340.1"/>
    <property type="molecule type" value="Genomic_DNA"/>
</dbReference>
<protein>
    <submittedName>
        <fullName evidence="2">Helix-turn-helix domain-containing protein</fullName>
    </submittedName>
</protein>
<evidence type="ECO:0000313" key="3">
    <source>
        <dbReference type="Proteomes" id="UP000309992"/>
    </source>
</evidence>
<dbReference type="Proteomes" id="UP000309992">
    <property type="component" value="Unassembled WGS sequence"/>
</dbReference>
<evidence type="ECO:0000259" key="1">
    <source>
        <dbReference type="PROSITE" id="PS50943"/>
    </source>
</evidence>
<organism evidence="2 3">
    <name type="scientific">Prauserella endophytica</name>
    <dbReference type="NCBI Taxonomy" id="1592324"/>
    <lineage>
        <taxon>Bacteria</taxon>
        <taxon>Bacillati</taxon>
        <taxon>Actinomycetota</taxon>
        <taxon>Actinomycetes</taxon>
        <taxon>Pseudonocardiales</taxon>
        <taxon>Pseudonocardiaceae</taxon>
        <taxon>Prauserella</taxon>
        <taxon>Prauserella coralliicola group</taxon>
    </lineage>
</organism>
<gene>
    <name evidence="2" type="ORF">FCN18_31995</name>
</gene>
<dbReference type="CDD" id="cd00093">
    <property type="entry name" value="HTH_XRE"/>
    <property type="match status" value="1"/>
</dbReference>
<evidence type="ECO:0000313" key="2">
    <source>
        <dbReference type="EMBL" id="TKG62340.1"/>
    </source>
</evidence>